<feature type="binding site" evidence="9">
    <location>
        <position position="277"/>
    </location>
    <ligand>
        <name>Fe(2+)</name>
        <dbReference type="ChEBI" id="CHEBI:29033"/>
    </ligand>
</feature>
<evidence type="ECO:0000256" key="2">
    <source>
        <dbReference type="ARBA" id="ARBA00022490"/>
    </source>
</evidence>
<evidence type="ECO:0000256" key="3">
    <source>
        <dbReference type="ARBA" id="ARBA00022723"/>
    </source>
</evidence>
<protein>
    <recommendedName>
        <fullName evidence="9 10">Ferrochelatase</fullName>
        <ecNumber evidence="9 10">4.98.1.1</ecNumber>
    </recommendedName>
    <alternativeName>
        <fullName evidence="9">Heme synthase</fullName>
    </alternativeName>
    <alternativeName>
        <fullName evidence="9">Protoheme ferro-lyase</fullName>
    </alternativeName>
</protein>
<name>A0AA49FKM7_9PROT</name>
<reference evidence="11" key="1">
    <citation type="journal article" date="2023" name="Nat. Microbiol.">
        <title>Enrichment and characterization of a nitric oxide-reducing microbial community in a continuous bioreactor.</title>
        <authorList>
            <person name="Garrido-Amador P."/>
            <person name="Stortenbeker N."/>
            <person name="Wessels H.J.C.T."/>
            <person name="Speth D.R."/>
            <person name="Garcia-Heredia I."/>
            <person name="Kartal B."/>
        </authorList>
    </citation>
    <scope>NUCLEOTIDE SEQUENCE</scope>
    <source>
        <strain evidence="11">MAG1</strain>
    </source>
</reference>
<dbReference type="GO" id="GO:0006783">
    <property type="term" value="P:heme biosynthetic process"/>
    <property type="evidence" value="ECO:0007669"/>
    <property type="project" value="UniProtKB-UniRule"/>
</dbReference>
<proteinExistence type="inferred from homology"/>
<comment type="catalytic activity">
    <reaction evidence="9 10">
        <text>heme b + 2 H(+) = protoporphyrin IX + Fe(2+)</text>
        <dbReference type="Rhea" id="RHEA:22584"/>
        <dbReference type="ChEBI" id="CHEBI:15378"/>
        <dbReference type="ChEBI" id="CHEBI:29033"/>
        <dbReference type="ChEBI" id="CHEBI:57306"/>
        <dbReference type="ChEBI" id="CHEBI:60344"/>
        <dbReference type="EC" id="4.98.1.1"/>
    </reaction>
</comment>
<sequence>MKQAVLLVNLGTPEAPTAPALRKYLAEFLGDPRVVDLPRWQWWPILHGIILNTRPKKSAEKYAKIWTPEGSPLKVHTERQAKLLRGLLGQRGIADVAVGWAMRYGQPSVAGELDRLAREGAKRILVLPLYPQFSGSTTASTIDAVEAWRRQHPGAPELIQLRDFHDHPGYIAALAASIGAHWERNGRAEKLVMSFHGIPKRMAERGDPYADQCARTAELLAAALELSRNAWRMTFQSRLGRAEWLQPYTQPTLEQLAHDGTGSVDVVCPGFPADCLETLEEIAMECKAAFIAAGGREFNYIPCLNERDDWIAALADIAMERLA</sequence>
<dbReference type="PROSITE" id="PS00534">
    <property type="entry name" value="FERROCHELATASE"/>
    <property type="match status" value="1"/>
</dbReference>
<keyword evidence="7 9" id="KW-0627">Porphyrin biosynthesis</keyword>
<comment type="function">
    <text evidence="9 10">Catalyzes the ferrous insertion into protoporphyrin IX.</text>
</comment>
<dbReference type="GO" id="GO:0046872">
    <property type="term" value="F:metal ion binding"/>
    <property type="evidence" value="ECO:0007669"/>
    <property type="project" value="UniProtKB-KW"/>
</dbReference>
<keyword evidence="6 9" id="KW-0456">Lyase</keyword>
<dbReference type="InterPro" id="IPR033659">
    <property type="entry name" value="Ferrochelatase_N"/>
</dbReference>
<dbReference type="Proteomes" id="UP001234916">
    <property type="component" value="Chromosome"/>
</dbReference>
<dbReference type="NCBIfam" id="TIGR00109">
    <property type="entry name" value="hemH"/>
    <property type="match status" value="1"/>
</dbReference>
<evidence type="ECO:0000256" key="9">
    <source>
        <dbReference type="HAMAP-Rule" id="MF_00323"/>
    </source>
</evidence>
<evidence type="ECO:0000313" key="11">
    <source>
        <dbReference type="EMBL" id="WIM05616.1"/>
    </source>
</evidence>
<dbReference type="FunFam" id="3.40.50.1400:FF:000002">
    <property type="entry name" value="Ferrochelatase"/>
    <property type="match status" value="1"/>
</dbReference>
<keyword evidence="4 9" id="KW-0408">Iron</keyword>
<dbReference type="CDD" id="cd00419">
    <property type="entry name" value="Ferrochelatase_C"/>
    <property type="match status" value="1"/>
</dbReference>
<comment type="catalytic activity">
    <reaction evidence="8">
        <text>Fe-coproporphyrin III + 2 H(+) = coproporphyrin III + Fe(2+)</text>
        <dbReference type="Rhea" id="RHEA:49572"/>
        <dbReference type="ChEBI" id="CHEBI:15378"/>
        <dbReference type="ChEBI" id="CHEBI:29033"/>
        <dbReference type="ChEBI" id="CHEBI:68438"/>
        <dbReference type="ChEBI" id="CHEBI:131725"/>
        <dbReference type="EC" id="4.99.1.9"/>
    </reaction>
    <physiologicalReaction direction="right-to-left" evidence="8">
        <dbReference type="Rhea" id="RHEA:49574"/>
    </physiologicalReaction>
</comment>
<accession>A0AA49FKM7</accession>
<gene>
    <name evidence="9 11" type="primary">hemH</name>
    <name evidence="11" type="ORF">OHM77_13205</name>
</gene>
<feature type="binding site" evidence="9">
    <location>
        <position position="196"/>
    </location>
    <ligand>
        <name>Fe(2+)</name>
        <dbReference type="ChEBI" id="CHEBI:29033"/>
    </ligand>
</feature>
<dbReference type="KEGG" id="npv:OHM77_13205"/>
<evidence type="ECO:0000256" key="6">
    <source>
        <dbReference type="ARBA" id="ARBA00023239"/>
    </source>
</evidence>
<organism evidence="11">
    <name type="scientific">Candidatus Nitricoxidivorans perseverans</name>
    <dbReference type="NCBI Taxonomy" id="2975601"/>
    <lineage>
        <taxon>Bacteria</taxon>
        <taxon>Pseudomonadati</taxon>
        <taxon>Pseudomonadota</taxon>
        <taxon>Betaproteobacteria</taxon>
        <taxon>Nitrosomonadales</taxon>
        <taxon>Sterolibacteriaceae</taxon>
        <taxon>Candidatus Nitricoxidivorans</taxon>
    </lineage>
</organism>
<dbReference type="PANTHER" id="PTHR11108">
    <property type="entry name" value="FERROCHELATASE"/>
    <property type="match status" value="1"/>
</dbReference>
<dbReference type="AlphaFoldDB" id="A0AA49FKM7"/>
<keyword evidence="5 9" id="KW-0350">Heme biosynthesis</keyword>
<evidence type="ECO:0000256" key="7">
    <source>
        <dbReference type="ARBA" id="ARBA00023244"/>
    </source>
</evidence>
<dbReference type="EMBL" id="CP107246">
    <property type="protein sequence ID" value="WIM05616.1"/>
    <property type="molecule type" value="Genomic_DNA"/>
</dbReference>
<dbReference type="HAMAP" id="MF_00323">
    <property type="entry name" value="Ferrochelatase"/>
    <property type="match status" value="1"/>
</dbReference>
<dbReference type="SUPFAM" id="SSF53800">
    <property type="entry name" value="Chelatase"/>
    <property type="match status" value="1"/>
</dbReference>
<dbReference type="Pfam" id="PF00762">
    <property type="entry name" value="Ferrochelatase"/>
    <property type="match status" value="1"/>
</dbReference>
<evidence type="ECO:0000256" key="10">
    <source>
        <dbReference type="RuleBase" id="RU000607"/>
    </source>
</evidence>
<dbReference type="InterPro" id="IPR001015">
    <property type="entry name" value="Ferrochelatase"/>
</dbReference>
<evidence type="ECO:0000256" key="1">
    <source>
        <dbReference type="ARBA" id="ARBA00007718"/>
    </source>
</evidence>
<evidence type="ECO:0000256" key="4">
    <source>
        <dbReference type="ARBA" id="ARBA00023004"/>
    </source>
</evidence>
<dbReference type="GO" id="GO:0004325">
    <property type="term" value="F:ferrochelatase activity"/>
    <property type="evidence" value="ECO:0007669"/>
    <property type="project" value="UniProtKB-UniRule"/>
</dbReference>
<dbReference type="GO" id="GO:0005737">
    <property type="term" value="C:cytoplasm"/>
    <property type="evidence" value="ECO:0007669"/>
    <property type="project" value="UniProtKB-SubCell"/>
</dbReference>
<comment type="similarity">
    <text evidence="1 9 10">Belongs to the ferrochelatase family.</text>
</comment>
<keyword evidence="3 9" id="KW-0479">Metal-binding</keyword>
<evidence type="ECO:0000256" key="8">
    <source>
        <dbReference type="ARBA" id="ARBA00024536"/>
    </source>
</evidence>
<dbReference type="PANTHER" id="PTHR11108:SF1">
    <property type="entry name" value="FERROCHELATASE, MITOCHONDRIAL"/>
    <property type="match status" value="1"/>
</dbReference>
<keyword evidence="2 9" id="KW-0963">Cytoplasm</keyword>
<dbReference type="InterPro" id="IPR019772">
    <property type="entry name" value="Ferrochelatase_AS"/>
</dbReference>
<evidence type="ECO:0000256" key="5">
    <source>
        <dbReference type="ARBA" id="ARBA00023133"/>
    </source>
</evidence>
<dbReference type="CDD" id="cd03411">
    <property type="entry name" value="Ferrochelatase_N"/>
    <property type="match status" value="1"/>
</dbReference>
<comment type="pathway">
    <text evidence="9 10">Porphyrin-containing compound metabolism; protoheme biosynthesis; protoheme from protoporphyrin-IX: step 1/1.</text>
</comment>
<dbReference type="EC" id="4.98.1.1" evidence="9 10"/>
<dbReference type="Gene3D" id="3.40.50.1400">
    <property type="match status" value="2"/>
</dbReference>
<comment type="subcellular location">
    <subcellularLocation>
        <location evidence="9 10">Cytoplasm</location>
    </subcellularLocation>
</comment>
<dbReference type="InterPro" id="IPR033644">
    <property type="entry name" value="Ferrochelatase_C"/>
</dbReference>